<dbReference type="PANTHER" id="PTHR32552">
    <property type="entry name" value="FERRICHROME IRON RECEPTOR-RELATED"/>
    <property type="match status" value="1"/>
</dbReference>
<dbReference type="SUPFAM" id="SSF56935">
    <property type="entry name" value="Porins"/>
    <property type="match status" value="1"/>
</dbReference>
<accession>A0ABY4CF44</accession>
<evidence type="ECO:0000256" key="6">
    <source>
        <dbReference type="ARBA" id="ARBA00023136"/>
    </source>
</evidence>
<keyword evidence="8 9" id="KW-0998">Cell outer membrane</keyword>
<evidence type="ECO:0000256" key="2">
    <source>
        <dbReference type="ARBA" id="ARBA00022448"/>
    </source>
</evidence>
<keyword evidence="4 9" id="KW-0812">Transmembrane</keyword>
<name>A0ABY4CF44_9BACT</name>
<dbReference type="PANTHER" id="PTHR32552:SF83">
    <property type="entry name" value="BLR3904 PROTEIN"/>
    <property type="match status" value="1"/>
</dbReference>
<evidence type="ECO:0000313" key="12">
    <source>
        <dbReference type="EMBL" id="UOF02507.1"/>
    </source>
</evidence>
<feature type="signal peptide" evidence="10">
    <location>
        <begin position="1"/>
        <end position="23"/>
    </location>
</feature>
<evidence type="ECO:0000313" key="13">
    <source>
        <dbReference type="Proteomes" id="UP000830116"/>
    </source>
</evidence>
<comment type="similarity">
    <text evidence="9">Belongs to the TonB-dependent receptor family.</text>
</comment>
<comment type="subcellular location">
    <subcellularLocation>
        <location evidence="1 9">Cell outer membrane</location>
        <topology evidence="1 9">Multi-pass membrane protein</topology>
    </subcellularLocation>
</comment>
<dbReference type="InterPro" id="IPR010105">
    <property type="entry name" value="TonB_sidphr_rcpt"/>
</dbReference>
<keyword evidence="7 12" id="KW-0675">Receptor</keyword>
<evidence type="ECO:0000256" key="5">
    <source>
        <dbReference type="ARBA" id="ARBA00023077"/>
    </source>
</evidence>
<proteinExistence type="inferred from homology"/>
<keyword evidence="5" id="KW-0798">TonB box</keyword>
<keyword evidence="10" id="KW-0732">Signal</keyword>
<dbReference type="Proteomes" id="UP000830116">
    <property type="component" value="Chromosome"/>
</dbReference>
<gene>
    <name evidence="12" type="ORF">MNR06_06025</name>
</gene>
<dbReference type="PROSITE" id="PS52016">
    <property type="entry name" value="TONB_DEPENDENT_REC_3"/>
    <property type="match status" value="1"/>
</dbReference>
<evidence type="ECO:0000256" key="7">
    <source>
        <dbReference type="ARBA" id="ARBA00023170"/>
    </source>
</evidence>
<evidence type="ECO:0000256" key="10">
    <source>
        <dbReference type="SAM" id="SignalP"/>
    </source>
</evidence>
<organism evidence="12 13">
    <name type="scientific">Bdellovibrio reynosensis</name>
    <dbReference type="NCBI Taxonomy" id="2835041"/>
    <lineage>
        <taxon>Bacteria</taxon>
        <taxon>Pseudomonadati</taxon>
        <taxon>Bdellovibrionota</taxon>
        <taxon>Bdellovibrionia</taxon>
        <taxon>Bdellovibrionales</taxon>
        <taxon>Pseudobdellovibrionaceae</taxon>
        <taxon>Bdellovibrio</taxon>
    </lineage>
</organism>
<dbReference type="Gene3D" id="2.40.170.20">
    <property type="entry name" value="TonB-dependent receptor, beta-barrel domain"/>
    <property type="match status" value="1"/>
</dbReference>
<dbReference type="InterPro" id="IPR037066">
    <property type="entry name" value="Plug_dom_sf"/>
</dbReference>
<sequence>MVKRKSPSILTALLIASSSFANAQTPEESTLNTISIKDSSYLSDVAGFGDATDQELPLSAKVITAKEIQETRAHRMADLLRLDASTTDSYNAAGYWDYISIRGFTLDNRTNFLREGLPISSETSIALENKERVEILKGLSGIQAGTSAPGGMVNYVVKRPTQNDLRTLRTDVTDKGNVLVAADAGGRFKTAPQFGYRFNVAHEELRPHLKSANGSRSMISLANDWQINSRSVLETDIEWSLRSQPSQPGLSLLGNTLPDPVDPTINLNNQDWTEPVRFEGLTATARYSLQVSENLSWSTIVGIQNLATDDYLAYPYGCSAEGNYDRYCSDGTFDIYDYRSLDESRKTNSLKTGLQFNAQTGEVQHKLNVGILASTLKEDNNPQAYNQTTGSGNVDGTARVPAEPAMDETGTDRESKVGELFIYDSAQFGSWKGWIGFRFSDVERSSVKTDGSEETSFHKNFTTPWAALSYDFDGITSYISYGQGVEAFVTPNKPGYTNPGQFIPDVVSKQLEVGVKGETNFKWSAVYFHITRPTVTDAEPIYRIDGDAIHQGLELSGAKDFGNWNVEGSGMYLQAKREGSTLAPQVNGNKPVNVPNYTLRAQTNYQVTQANGLALNARLTHEGERAVLADNSIMLPAWTRLDAGVSYKLNTEKQSSVRFAVDNIADTRYWKESPTQYGHIYLYPGEERTFSLSYFTNL</sequence>
<dbReference type="Pfam" id="PF07715">
    <property type="entry name" value="Plug"/>
    <property type="match status" value="1"/>
</dbReference>
<feature type="chain" id="PRO_5045935791" evidence="10">
    <location>
        <begin position="24"/>
        <end position="698"/>
    </location>
</feature>
<keyword evidence="2 9" id="KW-0813">Transport</keyword>
<dbReference type="EMBL" id="CP093442">
    <property type="protein sequence ID" value="UOF02507.1"/>
    <property type="molecule type" value="Genomic_DNA"/>
</dbReference>
<dbReference type="RefSeq" id="WP_243540058.1">
    <property type="nucleotide sequence ID" value="NZ_CP093442.1"/>
</dbReference>
<evidence type="ECO:0000256" key="4">
    <source>
        <dbReference type="ARBA" id="ARBA00022692"/>
    </source>
</evidence>
<dbReference type="CDD" id="cd01347">
    <property type="entry name" value="ligand_gated_channel"/>
    <property type="match status" value="1"/>
</dbReference>
<keyword evidence="3 9" id="KW-1134">Transmembrane beta strand</keyword>
<dbReference type="InterPro" id="IPR039426">
    <property type="entry name" value="TonB-dep_rcpt-like"/>
</dbReference>
<evidence type="ECO:0000256" key="3">
    <source>
        <dbReference type="ARBA" id="ARBA00022452"/>
    </source>
</evidence>
<dbReference type="InterPro" id="IPR012910">
    <property type="entry name" value="Plug_dom"/>
</dbReference>
<dbReference type="NCBIfam" id="TIGR01783">
    <property type="entry name" value="TonB-siderophor"/>
    <property type="match status" value="1"/>
</dbReference>
<evidence type="ECO:0000256" key="1">
    <source>
        <dbReference type="ARBA" id="ARBA00004571"/>
    </source>
</evidence>
<evidence type="ECO:0000256" key="9">
    <source>
        <dbReference type="PROSITE-ProRule" id="PRU01360"/>
    </source>
</evidence>
<dbReference type="InterPro" id="IPR036942">
    <property type="entry name" value="Beta-barrel_TonB_sf"/>
</dbReference>
<feature type="domain" description="TonB-dependent receptor plug" evidence="11">
    <location>
        <begin position="54"/>
        <end position="151"/>
    </location>
</feature>
<reference evidence="12" key="1">
    <citation type="submission" date="2022-03" db="EMBL/GenBank/DDBJ databases">
        <title>Genome Identification and Characterization of new species Bdellovibrio reynosense LBG001 sp. nov. from a Mexico soil sample.</title>
        <authorList>
            <person name="Camilli A."/>
            <person name="Ajao Y."/>
            <person name="Guo X."/>
        </authorList>
    </citation>
    <scope>NUCLEOTIDE SEQUENCE</scope>
    <source>
        <strain evidence="12">LBG001</strain>
    </source>
</reference>
<evidence type="ECO:0000259" key="11">
    <source>
        <dbReference type="Pfam" id="PF07715"/>
    </source>
</evidence>
<keyword evidence="6 9" id="KW-0472">Membrane</keyword>
<protein>
    <submittedName>
        <fullName evidence="12">TonB-dependent siderophore receptor</fullName>
    </submittedName>
</protein>
<keyword evidence="13" id="KW-1185">Reference proteome</keyword>
<evidence type="ECO:0000256" key="8">
    <source>
        <dbReference type="ARBA" id="ARBA00023237"/>
    </source>
</evidence>
<dbReference type="Gene3D" id="2.170.130.10">
    <property type="entry name" value="TonB-dependent receptor, plug domain"/>
    <property type="match status" value="1"/>
</dbReference>